<feature type="disulfide bond" evidence="13">
    <location>
        <begin position="43"/>
        <end position="229"/>
    </location>
</feature>
<evidence type="ECO:0000256" key="6">
    <source>
        <dbReference type="ARBA" id="ARBA00022729"/>
    </source>
</evidence>
<keyword evidence="7" id="KW-0574">Periplasm</keyword>
<dbReference type="CDD" id="cd14441">
    <property type="entry name" value="AlgX_N"/>
    <property type="match status" value="1"/>
</dbReference>
<keyword evidence="9 13" id="KW-1015">Disulfide bond</keyword>
<dbReference type="GO" id="GO:0042597">
    <property type="term" value="C:periplasmic space"/>
    <property type="evidence" value="ECO:0007669"/>
    <property type="project" value="UniProtKB-SubCell"/>
</dbReference>
<evidence type="ECO:0000256" key="3">
    <source>
        <dbReference type="ARBA" id="ARBA00006553"/>
    </source>
</evidence>
<comment type="subcellular location">
    <subcellularLocation>
        <location evidence="1">Periplasm</location>
    </subcellularLocation>
</comment>
<comment type="caution">
    <text evidence="17">The sequence shown here is derived from an EMBL/GenBank/DDBJ whole genome shotgun (WGS) entry which is preliminary data.</text>
</comment>
<evidence type="ECO:0000259" key="16">
    <source>
        <dbReference type="Pfam" id="PF16824"/>
    </source>
</evidence>
<reference evidence="17 18" key="1">
    <citation type="submission" date="2018-09" db="EMBL/GenBank/DDBJ databases">
        <title>Metagenome Assembled Genomes from an Advanced Water Purification Facility.</title>
        <authorList>
            <person name="Stamps B.W."/>
            <person name="Spear J.R."/>
        </authorList>
    </citation>
    <scope>NUCLEOTIDE SEQUENCE [LARGE SCALE GENOMIC DNA]</scope>
    <source>
        <strain evidence="17">Bin_52_1</strain>
    </source>
</reference>
<dbReference type="AlphaFoldDB" id="A0A5C7W1C0"/>
<dbReference type="Pfam" id="PF16822">
    <property type="entry name" value="ALGX"/>
    <property type="match status" value="1"/>
</dbReference>
<feature type="active site" evidence="12">
    <location>
        <position position="174"/>
    </location>
</feature>
<feature type="signal peptide" evidence="14">
    <location>
        <begin position="1"/>
        <end position="28"/>
    </location>
</feature>
<accession>A0A5C7W1C0</accession>
<evidence type="ECO:0000256" key="9">
    <source>
        <dbReference type="ARBA" id="ARBA00023157"/>
    </source>
</evidence>
<dbReference type="Pfam" id="PF16824">
    <property type="entry name" value="CBM_26"/>
    <property type="match status" value="1"/>
</dbReference>
<dbReference type="Proteomes" id="UP000321110">
    <property type="component" value="Unassembled WGS sequence"/>
</dbReference>
<evidence type="ECO:0000256" key="5">
    <source>
        <dbReference type="ARBA" id="ARBA00022679"/>
    </source>
</evidence>
<evidence type="ECO:0000256" key="8">
    <source>
        <dbReference type="ARBA" id="ARBA00022841"/>
    </source>
</evidence>
<keyword evidence="6 14" id="KW-0732">Signal</keyword>
<gene>
    <name evidence="17" type="ORF">E6Q69_13745</name>
</gene>
<dbReference type="EMBL" id="SSFO01000231">
    <property type="protein sequence ID" value="TXI30204.1"/>
    <property type="molecule type" value="Genomic_DNA"/>
</dbReference>
<feature type="chain" id="PRO_5023044010" description="Alginate biosynthesis protein AlgX" evidence="14">
    <location>
        <begin position="29"/>
        <end position="473"/>
    </location>
</feature>
<feature type="active site" description="Nucleophile" evidence="12">
    <location>
        <position position="267"/>
    </location>
</feature>
<evidence type="ECO:0000256" key="4">
    <source>
        <dbReference type="ARBA" id="ARBA00013937"/>
    </source>
</evidence>
<dbReference type="Gene3D" id="2.60.120.1380">
    <property type="entry name" value="C-terminal carbohydrate-binding module"/>
    <property type="match status" value="1"/>
</dbReference>
<dbReference type="GO" id="GO:0016746">
    <property type="term" value="F:acyltransferase activity"/>
    <property type="evidence" value="ECO:0007669"/>
    <property type="project" value="UniProtKB-KW"/>
</dbReference>
<name>A0A5C7W1C0_AQUAC</name>
<comment type="pathway">
    <text evidence="2">Glycan biosynthesis; alginate biosynthesis.</text>
</comment>
<dbReference type="GO" id="GO:0042121">
    <property type="term" value="P:alginic acid biosynthetic process"/>
    <property type="evidence" value="ECO:0007669"/>
    <property type="project" value="UniProtKB-UniPathway"/>
</dbReference>
<evidence type="ECO:0000256" key="7">
    <source>
        <dbReference type="ARBA" id="ARBA00022764"/>
    </source>
</evidence>
<organism evidence="17 18">
    <name type="scientific">Aquipseudomonas alcaligenes</name>
    <name type="common">Pseudomonas alcaligenes</name>
    <dbReference type="NCBI Taxonomy" id="43263"/>
    <lineage>
        <taxon>Bacteria</taxon>
        <taxon>Pseudomonadati</taxon>
        <taxon>Pseudomonadota</taxon>
        <taxon>Gammaproteobacteria</taxon>
        <taxon>Pseudomonadales</taxon>
        <taxon>Pseudomonadaceae</taxon>
        <taxon>Aquipseudomonas</taxon>
    </lineage>
</organism>
<keyword evidence="10" id="KW-0012">Acyltransferase</keyword>
<dbReference type="InterPro" id="IPR038639">
    <property type="entry name" value="AlgX_C_sf"/>
</dbReference>
<feature type="domain" description="Alginate biosynthesis protein AlgX C-terminal carbohydrate-binding module" evidence="16">
    <location>
        <begin position="344"/>
        <end position="463"/>
    </location>
</feature>
<comment type="similarity">
    <text evidence="3">Belongs to the AlgX family.</text>
</comment>
<dbReference type="InterPro" id="IPR034655">
    <property type="entry name" value="AlgX_N"/>
</dbReference>
<dbReference type="CDD" id="cd14487">
    <property type="entry name" value="AlgX_C"/>
    <property type="match status" value="1"/>
</dbReference>
<evidence type="ECO:0000256" key="14">
    <source>
        <dbReference type="SAM" id="SignalP"/>
    </source>
</evidence>
<evidence type="ECO:0000256" key="12">
    <source>
        <dbReference type="PIRSR" id="PIRSR638639-50"/>
    </source>
</evidence>
<dbReference type="InterPro" id="IPR031811">
    <property type="entry name" value="ALGX/ALGJ_SGNH-like"/>
</dbReference>
<sequence>MTRNACVKGVGLLAMLGLSGLLASAVRAEEAPSYSIERCCEICPQALQDSTYSGDLGEFTKLVQGRDDWLFRSKIDFMTDIGTTAEGYKHLQGLRDALKARGVELVMVYLPPRGLVSTEMLSPQSSGGFDAELSRKNYLATIERLRSLGIRVPDLSQLLDQPAEVRKTLFFKRDNHWTPQGAELAAQLLAEELRKSEVFKGIARKEFVTHKEGVHHKIGSLNQAFGKICGNGYANEYFTRVLTEPKEESSELFGDVASPDVVLVGTSFSSAQYNFDGFIKQYAQIDVDNRSVTGGGFHSAMLQYLGSQDFQEHPPKILVWEVNSYYDLAMAIFYRQIMPMLDDGCRDTPATLRQKVALHPGRNQILVNTEVKPIHSQDYVADIQFSPGNVRDLRSSFWFMSGSQDNLNISRAPEVEPDGRFVFGLRDDAEWHGQTLLSLEIEMPQDMPAGMQVEASICPRQGASKAALQARAD</sequence>
<evidence type="ECO:0000256" key="1">
    <source>
        <dbReference type="ARBA" id="ARBA00004418"/>
    </source>
</evidence>
<evidence type="ECO:0000256" key="10">
    <source>
        <dbReference type="ARBA" id="ARBA00023315"/>
    </source>
</evidence>
<dbReference type="SUPFAM" id="SSF52266">
    <property type="entry name" value="SGNH hydrolase"/>
    <property type="match status" value="1"/>
</dbReference>
<feature type="active site" description="Proton acceptor" evidence="12">
    <location>
        <position position="176"/>
    </location>
</feature>
<feature type="domain" description="AlgX/AlgJ SGNH hydrolase-like" evidence="15">
    <location>
        <begin position="62"/>
        <end position="323"/>
    </location>
</feature>
<evidence type="ECO:0000313" key="18">
    <source>
        <dbReference type="Proteomes" id="UP000321110"/>
    </source>
</evidence>
<evidence type="ECO:0000256" key="11">
    <source>
        <dbReference type="ARBA" id="ARBA00032384"/>
    </source>
</evidence>
<keyword evidence="8" id="KW-0016">Alginate biosynthesis</keyword>
<evidence type="ECO:0000313" key="17">
    <source>
        <dbReference type="EMBL" id="TXI30204.1"/>
    </source>
</evidence>
<protein>
    <recommendedName>
        <fullName evidence="4">Alginate biosynthesis protein AlgX</fullName>
    </recommendedName>
    <alternativeName>
        <fullName evidence="11">Probable alginate O-acetyltransferase AlgX</fullName>
    </alternativeName>
</protein>
<proteinExistence type="inferred from homology"/>
<keyword evidence="5 17" id="KW-0808">Transferase</keyword>
<evidence type="ECO:0000256" key="13">
    <source>
        <dbReference type="PIRSR" id="PIRSR638639-51"/>
    </source>
</evidence>
<evidence type="ECO:0000256" key="2">
    <source>
        <dbReference type="ARBA" id="ARBA00005182"/>
    </source>
</evidence>
<dbReference type="InterPro" id="IPR031798">
    <property type="entry name" value="AlgX_C"/>
</dbReference>
<evidence type="ECO:0000259" key="15">
    <source>
        <dbReference type="Pfam" id="PF16822"/>
    </source>
</evidence>
<dbReference type="UniPathway" id="UPA00286"/>
<feature type="disulfide bond" evidence="13">
    <location>
        <begin position="345"/>
        <end position="458"/>
    </location>
</feature>